<gene>
    <name evidence="2" type="ORF">ATL40_1002</name>
</gene>
<keyword evidence="2" id="KW-0418">Kinase</keyword>
<accession>A0A2A9D0H2</accession>
<keyword evidence="3" id="KW-1185">Reference proteome</keyword>
<evidence type="ECO:0000256" key="1">
    <source>
        <dbReference type="SAM" id="MobiDB-lite"/>
    </source>
</evidence>
<dbReference type="AlphaFoldDB" id="A0A2A9D0H2"/>
<evidence type="ECO:0000313" key="3">
    <source>
        <dbReference type="Proteomes" id="UP000224915"/>
    </source>
</evidence>
<evidence type="ECO:0000313" key="2">
    <source>
        <dbReference type="EMBL" id="PFG19442.1"/>
    </source>
</evidence>
<organism evidence="2 3">
    <name type="scientific">Serinibacter salmoneus</name>
    <dbReference type="NCBI Taxonomy" id="556530"/>
    <lineage>
        <taxon>Bacteria</taxon>
        <taxon>Bacillati</taxon>
        <taxon>Actinomycetota</taxon>
        <taxon>Actinomycetes</taxon>
        <taxon>Micrococcales</taxon>
        <taxon>Beutenbergiaceae</taxon>
        <taxon>Serinibacter</taxon>
    </lineage>
</organism>
<feature type="region of interest" description="Disordered" evidence="1">
    <location>
        <begin position="1"/>
        <end position="36"/>
    </location>
</feature>
<reference evidence="2 3" key="1">
    <citation type="submission" date="2017-10" db="EMBL/GenBank/DDBJ databases">
        <title>Sequencing the genomes of 1000 actinobacteria strains.</title>
        <authorList>
            <person name="Klenk H.-P."/>
        </authorList>
    </citation>
    <scope>NUCLEOTIDE SEQUENCE [LARGE SCALE GENOMIC DNA]</scope>
    <source>
        <strain evidence="2 3">DSM 21801</strain>
    </source>
</reference>
<feature type="compositionally biased region" description="Low complexity" evidence="1">
    <location>
        <begin position="20"/>
        <end position="36"/>
    </location>
</feature>
<dbReference type="EMBL" id="PDJD01000001">
    <property type="protein sequence ID" value="PFG19442.1"/>
    <property type="molecule type" value="Genomic_DNA"/>
</dbReference>
<sequence>MRRTGTPRPREPRVVMQQEPPTTAGATASSGATARAGAPREVVTALADRVLTAPARLGPAGERVRLVCLDGYAGAGKTTLAADLARELQPRLAGDGRGGDERAEPGIAVVHMDDLYDGWGGLPGAAQTLRTDLIDPMSRGGSGSYRRYDWHRGRRAERVEVPRRAVVLLEGCGSAPRVLDDVASLIVFVTAPDEVRLARGLARDGESAREHWLAFMADERTVTRRERTLERADVVLDEVGRIVRTSPVAPGVGAE</sequence>
<name>A0A2A9D0H2_9MICO</name>
<dbReference type="InterPro" id="IPR027417">
    <property type="entry name" value="P-loop_NTPase"/>
</dbReference>
<comment type="caution">
    <text evidence="2">The sequence shown here is derived from an EMBL/GenBank/DDBJ whole genome shotgun (WGS) entry which is preliminary data.</text>
</comment>
<dbReference type="SUPFAM" id="SSF52540">
    <property type="entry name" value="P-loop containing nucleoside triphosphate hydrolases"/>
    <property type="match status" value="1"/>
</dbReference>
<protein>
    <submittedName>
        <fullName evidence="2">Uridine kinase</fullName>
    </submittedName>
</protein>
<keyword evidence="2" id="KW-0808">Transferase</keyword>
<dbReference type="Proteomes" id="UP000224915">
    <property type="component" value="Unassembled WGS sequence"/>
</dbReference>
<proteinExistence type="predicted"/>
<dbReference type="GO" id="GO:0016301">
    <property type="term" value="F:kinase activity"/>
    <property type="evidence" value="ECO:0007669"/>
    <property type="project" value="UniProtKB-KW"/>
</dbReference>
<dbReference type="Gene3D" id="3.40.50.300">
    <property type="entry name" value="P-loop containing nucleotide triphosphate hydrolases"/>
    <property type="match status" value="1"/>
</dbReference>